<keyword evidence="2" id="KW-1185">Reference proteome</keyword>
<proteinExistence type="predicted"/>
<dbReference type="EMBL" id="LGSR01000013">
    <property type="protein sequence ID" value="KOS21027.1"/>
    <property type="molecule type" value="Genomic_DNA"/>
</dbReference>
<evidence type="ECO:0000313" key="2">
    <source>
        <dbReference type="Proteomes" id="UP000053831"/>
    </source>
</evidence>
<accession>A0A0M8N173</accession>
<protein>
    <submittedName>
        <fullName evidence="1">Uncharacterized protein</fullName>
    </submittedName>
</protein>
<organism evidence="1 2">
    <name type="scientific">Escovopsis weberi</name>
    <dbReference type="NCBI Taxonomy" id="150374"/>
    <lineage>
        <taxon>Eukaryota</taxon>
        <taxon>Fungi</taxon>
        <taxon>Dikarya</taxon>
        <taxon>Ascomycota</taxon>
        <taxon>Pezizomycotina</taxon>
        <taxon>Sordariomycetes</taxon>
        <taxon>Hypocreomycetidae</taxon>
        <taxon>Hypocreales</taxon>
        <taxon>Hypocreaceae</taxon>
        <taxon>Escovopsis</taxon>
    </lineage>
</organism>
<dbReference type="OrthoDB" id="1922977at2759"/>
<sequence>MQAPDDQILLQLGACSSFDEKLKHEYNLGLRQLLIEFRNNRIKDFQIISQGIINYRARFLGDESKILPLGNVTI</sequence>
<gene>
    <name evidence="1" type="ORF">ESCO_004174</name>
</gene>
<dbReference type="STRING" id="150374.A0A0M8N173"/>
<comment type="caution">
    <text evidence="1">The sequence shown here is derived from an EMBL/GenBank/DDBJ whole genome shotgun (WGS) entry which is preliminary data.</text>
</comment>
<dbReference type="AlphaFoldDB" id="A0A0M8N173"/>
<reference evidence="1 2" key="1">
    <citation type="submission" date="2015-07" db="EMBL/GenBank/DDBJ databases">
        <title>The genome of the fungus Escovopsis weberi, a specialized disease agent of ant agriculture.</title>
        <authorList>
            <person name="de Man T.J."/>
            <person name="Stajich J.E."/>
            <person name="Kubicek C.P."/>
            <person name="Chenthamara K."/>
            <person name="Atanasova L."/>
            <person name="Druzhinina I.S."/>
            <person name="Birnbaum S."/>
            <person name="Barribeau S.M."/>
            <person name="Teiling C."/>
            <person name="Suen G."/>
            <person name="Currie C."/>
            <person name="Gerardo N.M."/>
        </authorList>
    </citation>
    <scope>NUCLEOTIDE SEQUENCE [LARGE SCALE GENOMIC DNA]</scope>
</reference>
<evidence type="ECO:0000313" key="1">
    <source>
        <dbReference type="EMBL" id="KOS21027.1"/>
    </source>
</evidence>
<dbReference type="Proteomes" id="UP000053831">
    <property type="component" value="Unassembled WGS sequence"/>
</dbReference>
<name>A0A0M8N173_ESCWE</name>